<evidence type="ECO:0000313" key="18">
    <source>
        <dbReference type="Proteomes" id="UP000703893"/>
    </source>
</evidence>
<evidence type="ECO:0000256" key="15">
    <source>
        <dbReference type="HAMAP-Rule" id="MF_00605"/>
    </source>
</evidence>
<dbReference type="FunFam" id="1.10.1270.20:FF:000001">
    <property type="entry name" value="tRNA (guanine-N(1)-)-methyltransferase"/>
    <property type="match status" value="1"/>
</dbReference>
<evidence type="ECO:0000256" key="13">
    <source>
        <dbReference type="ARBA" id="ARBA00033392"/>
    </source>
</evidence>
<comment type="catalytic activity">
    <reaction evidence="14 15">
        <text>guanosine(37) in tRNA + S-adenosyl-L-methionine = N(1)-methylguanosine(37) in tRNA + S-adenosyl-L-homocysteine + H(+)</text>
        <dbReference type="Rhea" id="RHEA:36899"/>
        <dbReference type="Rhea" id="RHEA-COMP:10145"/>
        <dbReference type="Rhea" id="RHEA-COMP:10147"/>
        <dbReference type="ChEBI" id="CHEBI:15378"/>
        <dbReference type="ChEBI" id="CHEBI:57856"/>
        <dbReference type="ChEBI" id="CHEBI:59789"/>
        <dbReference type="ChEBI" id="CHEBI:73542"/>
        <dbReference type="ChEBI" id="CHEBI:74269"/>
        <dbReference type="EC" id="2.1.1.228"/>
    </reaction>
</comment>
<dbReference type="PANTHER" id="PTHR46417">
    <property type="entry name" value="TRNA (GUANINE-N(1)-)-METHYLTRANSFERASE"/>
    <property type="match status" value="1"/>
</dbReference>
<comment type="subunit">
    <text evidence="4 15">Homodimer.</text>
</comment>
<dbReference type="GO" id="GO:0052906">
    <property type="term" value="F:tRNA (guanine(37)-N1)-methyltransferase activity"/>
    <property type="evidence" value="ECO:0007669"/>
    <property type="project" value="UniProtKB-UniRule"/>
</dbReference>
<dbReference type="Gene3D" id="1.10.1270.20">
    <property type="entry name" value="tRNA(m1g37)methyltransferase, domain 2"/>
    <property type="match status" value="1"/>
</dbReference>
<keyword evidence="7 15" id="KW-0963">Cytoplasm</keyword>
<evidence type="ECO:0000256" key="3">
    <source>
        <dbReference type="ARBA" id="ARBA00007630"/>
    </source>
</evidence>
<feature type="domain" description="tRNA methyltransferase TRMD/TRM10-type" evidence="16">
    <location>
        <begin position="2"/>
        <end position="76"/>
    </location>
</feature>
<dbReference type="InterPro" id="IPR029028">
    <property type="entry name" value="Alpha/beta_knot_MTases"/>
</dbReference>
<name>A0A937X550_9BACT</name>
<dbReference type="InterPro" id="IPR029026">
    <property type="entry name" value="tRNA_m1G_MTases_N"/>
</dbReference>
<comment type="similarity">
    <text evidence="3 15">Belongs to the RNA methyltransferase TrmD family.</text>
</comment>
<dbReference type="InterPro" id="IPR002649">
    <property type="entry name" value="tRNA_m1G_MeTrfase_TrmD"/>
</dbReference>
<comment type="caution">
    <text evidence="15">Lacks conserved residue(s) required for the propagation of feature annotation.</text>
</comment>
<evidence type="ECO:0000256" key="9">
    <source>
        <dbReference type="ARBA" id="ARBA00022679"/>
    </source>
</evidence>
<keyword evidence="8 15" id="KW-0489">Methyltransferase</keyword>
<evidence type="ECO:0000256" key="2">
    <source>
        <dbReference type="ARBA" id="ARBA00004496"/>
    </source>
</evidence>
<comment type="function">
    <text evidence="1 15">Specifically methylates guanosine-37 in various tRNAs.</text>
</comment>
<keyword evidence="10 15" id="KW-0949">S-adenosyl-L-methionine</keyword>
<evidence type="ECO:0000259" key="16">
    <source>
        <dbReference type="Pfam" id="PF01746"/>
    </source>
</evidence>
<dbReference type="PANTHER" id="PTHR46417:SF1">
    <property type="entry name" value="TRNA (GUANINE-N(1)-)-METHYLTRANSFERASE"/>
    <property type="match status" value="1"/>
</dbReference>
<keyword evidence="11 15" id="KW-0819">tRNA processing</keyword>
<feature type="binding site" evidence="15">
    <location>
        <position position="167"/>
    </location>
    <ligand>
        <name>S-adenosyl-L-methionine</name>
        <dbReference type="ChEBI" id="CHEBI:59789"/>
    </ligand>
</feature>
<evidence type="ECO:0000256" key="7">
    <source>
        <dbReference type="ARBA" id="ARBA00022490"/>
    </source>
</evidence>
<dbReference type="HAMAP" id="MF_00605">
    <property type="entry name" value="TrmD"/>
    <property type="match status" value="1"/>
</dbReference>
<dbReference type="NCBIfam" id="NF000648">
    <property type="entry name" value="PRK00026.1"/>
    <property type="match status" value="1"/>
</dbReference>
<feature type="domain" description="tRNA methyltransferase TRMD/TRM10-type" evidence="16">
    <location>
        <begin position="135"/>
        <end position="279"/>
    </location>
</feature>
<reference evidence="17 18" key="1">
    <citation type="submission" date="2019-03" db="EMBL/GenBank/DDBJ databases">
        <title>Lake Tanganyika Metagenome-Assembled Genomes (MAGs).</title>
        <authorList>
            <person name="Tran P."/>
        </authorList>
    </citation>
    <scope>NUCLEOTIDE SEQUENCE [LARGE SCALE GENOMIC DNA]</scope>
    <source>
        <strain evidence="17">K_DeepCast_65m_m2_236</strain>
    </source>
</reference>
<gene>
    <name evidence="15 17" type="primary">trmD</name>
    <name evidence="17" type="ORF">FJZ00_04390</name>
</gene>
<dbReference type="Gene3D" id="3.40.1280.10">
    <property type="match status" value="1"/>
</dbReference>
<dbReference type="GO" id="GO:0002939">
    <property type="term" value="P:tRNA N1-guanine methylation"/>
    <property type="evidence" value="ECO:0007669"/>
    <property type="project" value="TreeGrafter"/>
</dbReference>
<evidence type="ECO:0000256" key="12">
    <source>
        <dbReference type="ARBA" id="ARBA00029736"/>
    </source>
</evidence>
<keyword evidence="9 15" id="KW-0808">Transferase</keyword>
<dbReference type="Pfam" id="PF01746">
    <property type="entry name" value="tRNA_m1G_MT"/>
    <property type="match status" value="2"/>
</dbReference>
<evidence type="ECO:0000313" key="17">
    <source>
        <dbReference type="EMBL" id="MBM3274365.1"/>
    </source>
</evidence>
<evidence type="ECO:0000256" key="14">
    <source>
        <dbReference type="ARBA" id="ARBA00047783"/>
    </source>
</evidence>
<evidence type="ECO:0000256" key="5">
    <source>
        <dbReference type="ARBA" id="ARBA00012807"/>
    </source>
</evidence>
<evidence type="ECO:0000256" key="6">
    <source>
        <dbReference type="ARBA" id="ARBA00014679"/>
    </source>
</evidence>
<proteinExistence type="inferred from homology"/>
<comment type="subcellular location">
    <subcellularLocation>
        <location evidence="2 15">Cytoplasm</location>
    </subcellularLocation>
</comment>
<protein>
    <recommendedName>
        <fullName evidence="6 15">tRNA (guanine-N(1)-)-methyltransferase</fullName>
        <ecNumber evidence="5 15">2.1.1.228</ecNumber>
    </recommendedName>
    <alternativeName>
        <fullName evidence="12 15">M1G-methyltransferase</fullName>
    </alternativeName>
    <alternativeName>
        <fullName evidence="13 15">tRNA [GM37] methyltransferase</fullName>
    </alternativeName>
</protein>
<dbReference type="Proteomes" id="UP000703893">
    <property type="component" value="Unassembled WGS sequence"/>
</dbReference>
<dbReference type="InterPro" id="IPR016009">
    <property type="entry name" value="tRNA_MeTrfase_TRMD/TRM10"/>
</dbReference>
<sequence length="304" mass="32822">MLKLDILTLFPGMFSGPFEESIIKRARGAGIVVIDLVDLRKFAKDRHGTVDDRTFGGGPGMVLKPDVVFEAIESLVPELRPPEPGAAAADAAVAADAAADADSATDTRRAIASPDAEVLAPVGASAEPLSRLPRGTRIILTDPQGRRFDQALANELAGESHLVILCGHYEGVDERVREHIITDALSIGDVVLTGGELPAMVMTDAIVRLLPGAVGKADSPREDSFYHGVLDYPHYTRPADFRGWKVPEDLVSGHHGEVARWRRLQALERTLRHRPDLLESAPLSAQDRKILAALGYRPQSQNSS</sequence>
<organism evidence="17 18">
    <name type="scientific">Candidatus Tanganyikabacteria bacterium</name>
    <dbReference type="NCBI Taxonomy" id="2961651"/>
    <lineage>
        <taxon>Bacteria</taxon>
        <taxon>Bacillati</taxon>
        <taxon>Candidatus Sericytochromatia</taxon>
        <taxon>Candidatus Tanganyikabacteria</taxon>
    </lineage>
</organism>
<dbReference type="GO" id="GO:0005829">
    <property type="term" value="C:cytosol"/>
    <property type="evidence" value="ECO:0007669"/>
    <property type="project" value="TreeGrafter"/>
</dbReference>
<evidence type="ECO:0000256" key="8">
    <source>
        <dbReference type="ARBA" id="ARBA00022603"/>
    </source>
</evidence>
<dbReference type="SUPFAM" id="SSF75217">
    <property type="entry name" value="alpha/beta knot"/>
    <property type="match status" value="2"/>
</dbReference>
<accession>A0A937X550</accession>
<dbReference type="EC" id="2.1.1.228" evidence="5 15"/>
<comment type="caution">
    <text evidence="17">The sequence shown here is derived from an EMBL/GenBank/DDBJ whole genome shotgun (WGS) entry which is preliminary data.</text>
</comment>
<evidence type="ECO:0000256" key="10">
    <source>
        <dbReference type="ARBA" id="ARBA00022691"/>
    </source>
</evidence>
<evidence type="ECO:0000256" key="4">
    <source>
        <dbReference type="ARBA" id="ARBA00011738"/>
    </source>
</evidence>
<evidence type="ECO:0000256" key="11">
    <source>
        <dbReference type="ARBA" id="ARBA00022694"/>
    </source>
</evidence>
<dbReference type="CDD" id="cd18080">
    <property type="entry name" value="TrmD-like"/>
    <property type="match status" value="1"/>
</dbReference>
<evidence type="ECO:0000256" key="1">
    <source>
        <dbReference type="ARBA" id="ARBA00002634"/>
    </source>
</evidence>
<dbReference type="EMBL" id="VGJX01000193">
    <property type="protein sequence ID" value="MBM3274365.1"/>
    <property type="molecule type" value="Genomic_DNA"/>
</dbReference>
<dbReference type="AlphaFoldDB" id="A0A937X550"/>
<dbReference type="InterPro" id="IPR023148">
    <property type="entry name" value="tRNA_m1G_MeTrfase_C_sf"/>
</dbReference>